<dbReference type="Gene3D" id="3.30.200.20">
    <property type="entry name" value="Phosphorylase Kinase, domain 1"/>
    <property type="match status" value="1"/>
</dbReference>
<evidence type="ECO:0000256" key="5">
    <source>
        <dbReference type="PROSITE-ProRule" id="PRU10141"/>
    </source>
</evidence>
<evidence type="ECO:0000313" key="10">
    <source>
        <dbReference type="Proteomes" id="UP001500212"/>
    </source>
</evidence>
<keyword evidence="3" id="KW-0418">Kinase</keyword>
<dbReference type="PROSITE" id="PS00108">
    <property type="entry name" value="PROTEIN_KINASE_ST"/>
    <property type="match status" value="1"/>
</dbReference>
<keyword evidence="7" id="KW-0472">Membrane</keyword>
<keyword evidence="7" id="KW-1133">Transmembrane helix</keyword>
<name>A0ABP8TUD8_9ACTN</name>
<dbReference type="CDD" id="cd14014">
    <property type="entry name" value="STKc_PknB_like"/>
    <property type="match status" value="1"/>
</dbReference>
<dbReference type="SUPFAM" id="SSF56112">
    <property type="entry name" value="Protein kinase-like (PK-like)"/>
    <property type="match status" value="1"/>
</dbReference>
<dbReference type="Gene3D" id="2.60.120.560">
    <property type="entry name" value="Exo-inulinase, domain 1"/>
    <property type="match status" value="1"/>
</dbReference>
<dbReference type="InterPro" id="IPR008271">
    <property type="entry name" value="Ser/Thr_kinase_AS"/>
</dbReference>
<protein>
    <recommendedName>
        <fullName evidence="8">Protein kinase domain-containing protein</fullName>
    </recommendedName>
</protein>
<dbReference type="Pfam" id="PF00069">
    <property type="entry name" value="Pkinase"/>
    <property type="match status" value="1"/>
</dbReference>
<evidence type="ECO:0000256" key="7">
    <source>
        <dbReference type="SAM" id="Phobius"/>
    </source>
</evidence>
<dbReference type="PANTHER" id="PTHR43289">
    <property type="entry name" value="MITOGEN-ACTIVATED PROTEIN KINASE KINASE KINASE 20-RELATED"/>
    <property type="match status" value="1"/>
</dbReference>
<dbReference type="InterPro" id="IPR000719">
    <property type="entry name" value="Prot_kinase_dom"/>
</dbReference>
<gene>
    <name evidence="9" type="ORF">GCM10023195_62870</name>
</gene>
<dbReference type="SMART" id="SM00220">
    <property type="entry name" value="S_TKc"/>
    <property type="match status" value="1"/>
</dbReference>
<evidence type="ECO:0000256" key="6">
    <source>
        <dbReference type="SAM" id="MobiDB-lite"/>
    </source>
</evidence>
<dbReference type="PROSITE" id="PS00107">
    <property type="entry name" value="PROTEIN_KINASE_ATP"/>
    <property type="match status" value="1"/>
</dbReference>
<evidence type="ECO:0000256" key="4">
    <source>
        <dbReference type="ARBA" id="ARBA00022840"/>
    </source>
</evidence>
<proteinExistence type="predicted"/>
<dbReference type="Gene3D" id="1.10.510.10">
    <property type="entry name" value="Transferase(Phosphotransferase) domain 1"/>
    <property type="match status" value="1"/>
</dbReference>
<feature type="domain" description="Protein kinase" evidence="8">
    <location>
        <begin position="21"/>
        <end position="278"/>
    </location>
</feature>
<dbReference type="EMBL" id="BAABHJ010000026">
    <property type="protein sequence ID" value="GAA4614414.1"/>
    <property type="molecule type" value="Genomic_DNA"/>
</dbReference>
<accession>A0ABP8TUD8</accession>
<sequence length="569" mass="60513">MTGTSSIDRLRPEDPPRLGDYRLVGRIGRGGMGTVYLGESASGERVAVKVINPELADDEMFRDRFRREVESARRVRRFCTAPVLNARIDGEPLFVVTEFVDGPDLDAFVRDGGPMRGAALEHLAVGVATALTAIHAAGVVHRDLKPANVLLSSVGPRVIDFGIARALDTVSGATRTGQFIGTPAYMAPELVMGETATQASDMFAWGCVVAYAGTGRPPFDGPTVPAVLYRIAHGEPDLTDLDEGMRELVVRALDKDPRRRPSAQELLDRLTGRPHEDTAHAAETLGRTWAIPDDRTSPPPADRTASAAMGPARNRARPDGHETRPDALRVAAPRRRRWLLAAGGAAGVLVVGLGTVVALTGSDGPPSKTVPFYADDFSNTSSGWSGSTWYAGSGYYASGYRIDAGTSIYTRRAEKAPSDKVAQDAPKRALVSVDATVLGGPAYGMLGVFCRSTGTSDDTAYYEFLVRADGQGVLIRKAAGKAGTRELVKKQSAAGFKHQKRNRLQAACEEQDGGVRLRLWLNGTLAAETSDRSGALANGAAGLVAAQENGGSGGDVRVRFDNFDLSAIR</sequence>
<keyword evidence="7" id="KW-0812">Transmembrane</keyword>
<keyword evidence="2 5" id="KW-0547">Nucleotide-binding</keyword>
<evidence type="ECO:0000259" key="8">
    <source>
        <dbReference type="PROSITE" id="PS50011"/>
    </source>
</evidence>
<evidence type="ECO:0000256" key="1">
    <source>
        <dbReference type="ARBA" id="ARBA00022679"/>
    </source>
</evidence>
<feature type="binding site" evidence="5">
    <location>
        <position position="49"/>
    </location>
    <ligand>
        <name>ATP</name>
        <dbReference type="ChEBI" id="CHEBI:30616"/>
    </ligand>
</feature>
<dbReference type="Proteomes" id="UP001500212">
    <property type="component" value="Unassembled WGS sequence"/>
</dbReference>
<reference evidence="10" key="1">
    <citation type="journal article" date="2019" name="Int. J. Syst. Evol. Microbiol.">
        <title>The Global Catalogue of Microorganisms (GCM) 10K type strain sequencing project: providing services to taxonomists for standard genome sequencing and annotation.</title>
        <authorList>
            <consortium name="The Broad Institute Genomics Platform"/>
            <consortium name="The Broad Institute Genome Sequencing Center for Infectious Disease"/>
            <person name="Wu L."/>
            <person name="Ma J."/>
        </authorList>
    </citation>
    <scope>NUCLEOTIDE SEQUENCE [LARGE SCALE GENOMIC DNA]</scope>
    <source>
        <strain evidence="10">JCM 17938</strain>
    </source>
</reference>
<evidence type="ECO:0000256" key="3">
    <source>
        <dbReference type="ARBA" id="ARBA00022777"/>
    </source>
</evidence>
<dbReference type="InterPro" id="IPR017441">
    <property type="entry name" value="Protein_kinase_ATP_BS"/>
</dbReference>
<dbReference type="InterPro" id="IPR011009">
    <property type="entry name" value="Kinase-like_dom_sf"/>
</dbReference>
<keyword evidence="1" id="KW-0808">Transferase</keyword>
<comment type="caution">
    <text evidence="9">The sequence shown here is derived from an EMBL/GenBank/DDBJ whole genome shotgun (WGS) entry which is preliminary data.</text>
</comment>
<dbReference type="PROSITE" id="PS50011">
    <property type="entry name" value="PROTEIN_KINASE_DOM"/>
    <property type="match status" value="1"/>
</dbReference>
<feature type="region of interest" description="Disordered" evidence="6">
    <location>
        <begin position="290"/>
        <end position="324"/>
    </location>
</feature>
<evidence type="ECO:0000256" key="2">
    <source>
        <dbReference type="ARBA" id="ARBA00022741"/>
    </source>
</evidence>
<dbReference type="RefSeq" id="WP_345362755.1">
    <property type="nucleotide sequence ID" value="NZ_BAABHJ010000026.1"/>
</dbReference>
<keyword evidence="10" id="KW-1185">Reference proteome</keyword>
<evidence type="ECO:0000313" key="9">
    <source>
        <dbReference type="EMBL" id="GAA4614414.1"/>
    </source>
</evidence>
<keyword evidence="4 5" id="KW-0067">ATP-binding</keyword>
<dbReference type="PANTHER" id="PTHR43289:SF34">
    <property type="entry name" value="SERINE_THREONINE-PROTEIN KINASE YBDM-RELATED"/>
    <property type="match status" value="1"/>
</dbReference>
<organism evidence="9 10">
    <name type="scientific">Actinoallomurus liliacearum</name>
    <dbReference type="NCBI Taxonomy" id="1080073"/>
    <lineage>
        <taxon>Bacteria</taxon>
        <taxon>Bacillati</taxon>
        <taxon>Actinomycetota</taxon>
        <taxon>Actinomycetes</taxon>
        <taxon>Streptosporangiales</taxon>
        <taxon>Thermomonosporaceae</taxon>
        <taxon>Actinoallomurus</taxon>
    </lineage>
</organism>
<feature type="transmembrane region" description="Helical" evidence="7">
    <location>
        <begin position="338"/>
        <end position="359"/>
    </location>
</feature>